<evidence type="ECO:0000256" key="2">
    <source>
        <dbReference type="ARBA" id="ARBA00022695"/>
    </source>
</evidence>
<comment type="catalytic activity">
    <reaction evidence="6">
        <text>L-threonyl-[protein] + ATP = 3-O-(5'-adenylyl)-L-threonyl-[protein] + diphosphate</text>
        <dbReference type="Rhea" id="RHEA:54292"/>
        <dbReference type="Rhea" id="RHEA-COMP:11060"/>
        <dbReference type="Rhea" id="RHEA-COMP:13847"/>
        <dbReference type="ChEBI" id="CHEBI:30013"/>
        <dbReference type="ChEBI" id="CHEBI:30616"/>
        <dbReference type="ChEBI" id="CHEBI:33019"/>
        <dbReference type="ChEBI" id="CHEBI:138113"/>
        <dbReference type="EC" id="2.7.7.108"/>
    </reaction>
</comment>
<keyword evidence="4" id="KW-0067">ATP-binding</keyword>
<reference evidence="9" key="2">
    <citation type="journal article" date="2021" name="PeerJ">
        <title>Extensive microbial diversity within the chicken gut microbiome revealed by metagenomics and culture.</title>
        <authorList>
            <person name="Gilroy R."/>
            <person name="Ravi A."/>
            <person name="Getino M."/>
            <person name="Pursley I."/>
            <person name="Horton D.L."/>
            <person name="Alikhan N.F."/>
            <person name="Baker D."/>
            <person name="Gharbi K."/>
            <person name="Hall N."/>
            <person name="Watson M."/>
            <person name="Adriaenssens E.M."/>
            <person name="Foster-Nyarko E."/>
            <person name="Jarju S."/>
            <person name="Secka A."/>
            <person name="Antonio M."/>
            <person name="Oren A."/>
            <person name="Chaudhuri R.R."/>
            <person name="La Ragione R."/>
            <person name="Hildebrand F."/>
            <person name="Pallen M.J."/>
        </authorList>
    </citation>
    <scope>NUCLEOTIDE SEQUENCE</scope>
    <source>
        <strain evidence="9">CHK195-26880</strain>
    </source>
</reference>
<sequence length="268" mass="32111">MNEKTYNEVLDEKSPKVKQLYWNIAFGLQDVDRLRPSKYMVELTNEHIDGKKTYKEVKDNITSYYSKDNNVSNSEKEADEVSLAIYEILSDKAFRFDYLTYKNYHKRLFQNLDKEIYHPGEFRTYNITKDEEILDNDTVSYQSYDLIEESLKYDFLEEKNIDYINMSESELVNRIAEFTSRIWQVHPFREGNTRTTAIFIQKYLISMSFNVNNELFKDNSLYFRNALVRANYINYNKGIKEDKSYLVMFFENLLLGKNNELDNNKLHI</sequence>
<dbReference type="GO" id="GO:0070733">
    <property type="term" value="F:AMPylase activity"/>
    <property type="evidence" value="ECO:0007669"/>
    <property type="project" value="UniProtKB-EC"/>
</dbReference>
<evidence type="ECO:0000256" key="1">
    <source>
        <dbReference type="ARBA" id="ARBA00022679"/>
    </source>
</evidence>
<gene>
    <name evidence="9" type="ORF">IAB59_06680</name>
</gene>
<evidence type="ECO:0000313" key="9">
    <source>
        <dbReference type="EMBL" id="HIT38141.1"/>
    </source>
</evidence>
<keyword evidence="2" id="KW-0548">Nucleotidyltransferase</keyword>
<evidence type="ECO:0000256" key="6">
    <source>
        <dbReference type="ARBA" id="ARBA00047939"/>
    </source>
</evidence>
<evidence type="ECO:0000256" key="5">
    <source>
        <dbReference type="ARBA" id="ARBA00034531"/>
    </source>
</evidence>
<dbReference type="SUPFAM" id="SSF140931">
    <property type="entry name" value="Fic-like"/>
    <property type="match status" value="1"/>
</dbReference>
<protein>
    <recommendedName>
        <fullName evidence="5">protein adenylyltransferase</fullName>
        <ecNumber evidence="5">2.7.7.108</ecNumber>
    </recommendedName>
</protein>
<dbReference type="GO" id="GO:0005524">
    <property type="term" value="F:ATP binding"/>
    <property type="evidence" value="ECO:0007669"/>
    <property type="project" value="UniProtKB-KW"/>
</dbReference>
<comment type="catalytic activity">
    <reaction evidence="7">
        <text>L-tyrosyl-[protein] + ATP = O-(5'-adenylyl)-L-tyrosyl-[protein] + diphosphate</text>
        <dbReference type="Rhea" id="RHEA:54288"/>
        <dbReference type="Rhea" id="RHEA-COMP:10136"/>
        <dbReference type="Rhea" id="RHEA-COMP:13846"/>
        <dbReference type="ChEBI" id="CHEBI:30616"/>
        <dbReference type="ChEBI" id="CHEBI:33019"/>
        <dbReference type="ChEBI" id="CHEBI:46858"/>
        <dbReference type="ChEBI" id="CHEBI:83624"/>
        <dbReference type="EC" id="2.7.7.108"/>
    </reaction>
</comment>
<dbReference type="InterPro" id="IPR003812">
    <property type="entry name" value="Fido"/>
</dbReference>
<evidence type="ECO:0000313" key="10">
    <source>
        <dbReference type="Proteomes" id="UP000886833"/>
    </source>
</evidence>
<feature type="domain" description="Fido" evidence="8">
    <location>
        <begin position="96"/>
        <end position="252"/>
    </location>
</feature>
<proteinExistence type="predicted"/>
<dbReference type="Gene3D" id="1.10.3290.10">
    <property type="entry name" value="Fido-like domain"/>
    <property type="match status" value="1"/>
</dbReference>
<accession>A0A9D1KCF8</accession>
<dbReference type="GO" id="GO:0051302">
    <property type="term" value="P:regulation of cell division"/>
    <property type="evidence" value="ECO:0007669"/>
    <property type="project" value="TreeGrafter"/>
</dbReference>
<dbReference type="PANTHER" id="PTHR39560">
    <property type="entry name" value="PROTEIN ADENYLYLTRANSFERASE FIC-RELATED"/>
    <property type="match status" value="1"/>
</dbReference>
<keyword evidence="1" id="KW-0808">Transferase</keyword>
<dbReference type="Proteomes" id="UP000886833">
    <property type="component" value="Unassembled WGS sequence"/>
</dbReference>
<evidence type="ECO:0000259" key="8">
    <source>
        <dbReference type="PROSITE" id="PS51459"/>
    </source>
</evidence>
<keyword evidence="3" id="KW-0547">Nucleotide-binding</keyword>
<name>A0A9D1KCF8_9FIRM</name>
<dbReference type="AlphaFoldDB" id="A0A9D1KCF8"/>
<dbReference type="InterPro" id="IPR036597">
    <property type="entry name" value="Fido-like_dom_sf"/>
</dbReference>
<evidence type="ECO:0000256" key="7">
    <source>
        <dbReference type="ARBA" id="ARBA00048696"/>
    </source>
</evidence>
<dbReference type="Pfam" id="PF02661">
    <property type="entry name" value="Fic"/>
    <property type="match status" value="1"/>
</dbReference>
<dbReference type="PROSITE" id="PS51459">
    <property type="entry name" value="FIDO"/>
    <property type="match status" value="1"/>
</dbReference>
<organism evidence="9 10">
    <name type="scientific">Candidatus Onthousia faecipullorum</name>
    <dbReference type="NCBI Taxonomy" id="2840887"/>
    <lineage>
        <taxon>Bacteria</taxon>
        <taxon>Bacillati</taxon>
        <taxon>Bacillota</taxon>
        <taxon>Bacilli</taxon>
        <taxon>Candidatus Onthousia</taxon>
    </lineage>
</organism>
<dbReference type="EMBL" id="DVKQ01000087">
    <property type="protein sequence ID" value="HIT38141.1"/>
    <property type="molecule type" value="Genomic_DNA"/>
</dbReference>
<comment type="caution">
    <text evidence="9">The sequence shown here is derived from an EMBL/GenBank/DDBJ whole genome shotgun (WGS) entry which is preliminary data.</text>
</comment>
<reference evidence="9" key="1">
    <citation type="submission" date="2020-10" db="EMBL/GenBank/DDBJ databases">
        <authorList>
            <person name="Gilroy R."/>
        </authorList>
    </citation>
    <scope>NUCLEOTIDE SEQUENCE</scope>
    <source>
        <strain evidence="9">CHK195-26880</strain>
    </source>
</reference>
<dbReference type="EC" id="2.7.7.108" evidence="5"/>
<evidence type="ECO:0000256" key="4">
    <source>
        <dbReference type="ARBA" id="ARBA00022840"/>
    </source>
</evidence>
<evidence type="ECO:0000256" key="3">
    <source>
        <dbReference type="ARBA" id="ARBA00022741"/>
    </source>
</evidence>
<dbReference type="PANTHER" id="PTHR39560:SF1">
    <property type="entry name" value="PROTEIN ADENYLYLTRANSFERASE FIC-RELATED"/>
    <property type="match status" value="1"/>
</dbReference>